<dbReference type="Proteomes" id="UP001162480">
    <property type="component" value="Chromosome 24"/>
</dbReference>
<keyword evidence="1" id="KW-0472">Membrane</keyword>
<evidence type="ECO:0000256" key="1">
    <source>
        <dbReference type="SAM" id="Phobius"/>
    </source>
</evidence>
<accession>A0AA36BT17</accession>
<protein>
    <submittedName>
        <fullName evidence="2">Uncharacterized protein</fullName>
    </submittedName>
</protein>
<sequence length="102" mass="11321">MVSFLYFSASLKAENSFCFAHALQLFVPVFLGSKLDISVILLWIFYSSFSTFNSLMSCKQLAHASATSQKLRIPEASKCMGSLGENAHHSGPTSRRHQYALI</sequence>
<feature type="transmembrane region" description="Helical" evidence="1">
    <location>
        <begin position="25"/>
        <end position="46"/>
    </location>
</feature>
<evidence type="ECO:0000313" key="3">
    <source>
        <dbReference type="Proteomes" id="UP001162480"/>
    </source>
</evidence>
<evidence type="ECO:0000313" key="2">
    <source>
        <dbReference type="EMBL" id="CAI9740095.1"/>
    </source>
</evidence>
<reference evidence="2" key="1">
    <citation type="submission" date="2023-08" db="EMBL/GenBank/DDBJ databases">
        <authorList>
            <person name="Alioto T."/>
            <person name="Alioto T."/>
            <person name="Gomez Garrido J."/>
        </authorList>
    </citation>
    <scope>NUCLEOTIDE SEQUENCE</scope>
</reference>
<keyword evidence="1" id="KW-0812">Transmembrane</keyword>
<name>A0AA36BT17_OCTVU</name>
<keyword evidence="3" id="KW-1185">Reference proteome</keyword>
<proteinExistence type="predicted"/>
<organism evidence="2 3">
    <name type="scientific">Octopus vulgaris</name>
    <name type="common">Common octopus</name>
    <dbReference type="NCBI Taxonomy" id="6645"/>
    <lineage>
        <taxon>Eukaryota</taxon>
        <taxon>Metazoa</taxon>
        <taxon>Spiralia</taxon>
        <taxon>Lophotrochozoa</taxon>
        <taxon>Mollusca</taxon>
        <taxon>Cephalopoda</taxon>
        <taxon>Coleoidea</taxon>
        <taxon>Octopodiformes</taxon>
        <taxon>Octopoda</taxon>
        <taxon>Incirrata</taxon>
        <taxon>Octopodidae</taxon>
        <taxon>Octopus</taxon>
    </lineage>
</organism>
<dbReference type="EMBL" id="OX597837">
    <property type="protein sequence ID" value="CAI9740095.1"/>
    <property type="molecule type" value="Genomic_DNA"/>
</dbReference>
<dbReference type="AlphaFoldDB" id="A0AA36BT17"/>
<gene>
    <name evidence="2" type="ORF">OCTVUL_1B003493</name>
</gene>
<keyword evidence="1" id="KW-1133">Transmembrane helix</keyword>